<proteinExistence type="predicted"/>
<reference evidence="2" key="1">
    <citation type="journal article" date="2019" name="Int. J. Syst. Evol. Microbiol.">
        <title>The Global Catalogue of Microorganisms (GCM) 10K type strain sequencing project: providing services to taxonomists for standard genome sequencing and annotation.</title>
        <authorList>
            <consortium name="The Broad Institute Genomics Platform"/>
            <consortium name="The Broad Institute Genome Sequencing Center for Infectious Disease"/>
            <person name="Wu L."/>
            <person name="Ma J."/>
        </authorList>
    </citation>
    <scope>NUCLEOTIDE SEQUENCE [LARGE SCALE GENOMIC DNA]</scope>
    <source>
        <strain evidence="2">JCM 17017</strain>
    </source>
</reference>
<keyword evidence="2" id="KW-1185">Reference proteome</keyword>
<name>A0ABP7HFV6_9PSEU</name>
<dbReference type="Pfam" id="PF13830">
    <property type="entry name" value="DUF4192"/>
    <property type="match status" value="1"/>
</dbReference>
<evidence type="ECO:0000313" key="2">
    <source>
        <dbReference type="Proteomes" id="UP001501624"/>
    </source>
</evidence>
<protein>
    <submittedName>
        <fullName evidence="1">DUF4192 domain-containing protein</fullName>
    </submittedName>
</protein>
<gene>
    <name evidence="1" type="ORF">GCM10022380_04780</name>
</gene>
<dbReference type="EMBL" id="BAABCM010000001">
    <property type="protein sequence ID" value="GAA3791291.1"/>
    <property type="molecule type" value="Genomic_DNA"/>
</dbReference>
<accession>A0ABP7HFV6</accession>
<evidence type="ECO:0000313" key="1">
    <source>
        <dbReference type="EMBL" id="GAA3791291.1"/>
    </source>
</evidence>
<comment type="caution">
    <text evidence="1">The sequence shown here is derived from an EMBL/GenBank/DDBJ whole genome shotgun (WGS) entry which is preliminary data.</text>
</comment>
<sequence>MDTLLASLPAVLGFYPDASVFFTPLVRPGNDSDQSIIPFTARADLADVLTDPGHFVHGATTAARDITADEVVLVITGSTGEDKKPPAKEVIAPLREGLRRHGYRQVEAVHLAGFVVGARWFSYDDPNRHGPLPDPRNSAATAQTVLNGDVIYESRSELAALFTPAPQEVRDRLAPLIATVAAAVTDEENRHDLPALQARLARLDQAVIDAAHGALPDTDEKLADLIGAFACVLMRDALLITPGKHARAAEELWLTLWKLAPEPMSDRLAAVLMTHACHRGHGALALVAADAAGRGERLVTLLLCAVQQGVAFTRIKDMLHRAVSATRATFGHTH</sequence>
<organism evidence="1 2">
    <name type="scientific">Amycolatopsis tucumanensis</name>
    <dbReference type="NCBI Taxonomy" id="401106"/>
    <lineage>
        <taxon>Bacteria</taxon>
        <taxon>Bacillati</taxon>
        <taxon>Actinomycetota</taxon>
        <taxon>Actinomycetes</taxon>
        <taxon>Pseudonocardiales</taxon>
        <taxon>Pseudonocardiaceae</taxon>
        <taxon>Amycolatopsis</taxon>
    </lineage>
</organism>
<dbReference type="Proteomes" id="UP001501624">
    <property type="component" value="Unassembled WGS sequence"/>
</dbReference>
<dbReference type="InterPro" id="IPR025447">
    <property type="entry name" value="DUF4192"/>
</dbReference>